<dbReference type="PANTHER" id="PTHR30629:SF2">
    <property type="entry name" value="PROPHAGE INTEGRASE INTS-RELATED"/>
    <property type="match status" value="1"/>
</dbReference>
<evidence type="ECO:0000256" key="1">
    <source>
        <dbReference type="ARBA" id="ARBA00008857"/>
    </source>
</evidence>
<dbReference type="InterPro" id="IPR002104">
    <property type="entry name" value="Integrase_catalytic"/>
</dbReference>
<reference evidence="6 7" key="1">
    <citation type="submission" date="2017-09" db="EMBL/GenBank/DDBJ databases">
        <title>Reassesment of A. cryaerophilus.</title>
        <authorList>
            <person name="Perez-Cataluna A."/>
            <person name="Collado L."/>
            <person name="Salgado O."/>
            <person name="Lefinanco V."/>
            <person name="Figueras M.J."/>
        </authorList>
    </citation>
    <scope>NUCLEOTIDE SEQUENCE [LARGE SCALE GENOMIC DNA]</scope>
    <source>
        <strain evidence="6 7">LMG 9861</strain>
    </source>
</reference>
<proteinExistence type="inferred from homology"/>
<dbReference type="InterPro" id="IPR011010">
    <property type="entry name" value="DNA_brk_join_enz"/>
</dbReference>
<dbReference type="SUPFAM" id="SSF56349">
    <property type="entry name" value="DNA breaking-rejoining enzymes"/>
    <property type="match status" value="1"/>
</dbReference>
<dbReference type="PROSITE" id="PS51898">
    <property type="entry name" value="TYR_RECOMBINASE"/>
    <property type="match status" value="1"/>
</dbReference>
<evidence type="ECO:0000259" key="5">
    <source>
        <dbReference type="PROSITE" id="PS51898"/>
    </source>
</evidence>
<dbReference type="Gene3D" id="1.10.150.130">
    <property type="match status" value="1"/>
</dbReference>
<evidence type="ECO:0000256" key="3">
    <source>
        <dbReference type="ARBA" id="ARBA00023125"/>
    </source>
</evidence>
<feature type="domain" description="Tyr recombinase" evidence="5">
    <location>
        <begin position="209"/>
        <end position="378"/>
    </location>
</feature>
<dbReference type="EMBL" id="NXGJ01000016">
    <property type="protein sequence ID" value="PRM87020.1"/>
    <property type="molecule type" value="Genomic_DNA"/>
</dbReference>
<dbReference type="AlphaFoldDB" id="A0A2S9SKB6"/>
<dbReference type="GO" id="GO:0006310">
    <property type="term" value="P:DNA recombination"/>
    <property type="evidence" value="ECO:0007669"/>
    <property type="project" value="UniProtKB-KW"/>
</dbReference>
<keyword evidence="3" id="KW-0238">DNA-binding</keyword>
<keyword evidence="2" id="KW-0229">DNA integration</keyword>
<evidence type="ECO:0000256" key="4">
    <source>
        <dbReference type="ARBA" id="ARBA00023172"/>
    </source>
</evidence>
<name>A0A2S9SKB6_9BACT</name>
<evidence type="ECO:0000313" key="7">
    <source>
        <dbReference type="Proteomes" id="UP000239065"/>
    </source>
</evidence>
<keyword evidence="4" id="KW-0233">DNA recombination</keyword>
<comment type="caution">
    <text evidence="6">The sequence shown here is derived from an EMBL/GenBank/DDBJ whole genome shotgun (WGS) entry which is preliminary data.</text>
</comment>
<comment type="similarity">
    <text evidence="1">Belongs to the 'phage' integrase family.</text>
</comment>
<organism evidence="6 7">
    <name type="scientific">Aliarcobacter cryaerophilus</name>
    <dbReference type="NCBI Taxonomy" id="28198"/>
    <lineage>
        <taxon>Bacteria</taxon>
        <taxon>Pseudomonadati</taxon>
        <taxon>Campylobacterota</taxon>
        <taxon>Epsilonproteobacteria</taxon>
        <taxon>Campylobacterales</taxon>
        <taxon>Arcobacteraceae</taxon>
        <taxon>Aliarcobacter</taxon>
    </lineage>
</organism>
<dbReference type="InterPro" id="IPR050808">
    <property type="entry name" value="Phage_Integrase"/>
</dbReference>
<dbReference type="InterPro" id="IPR010998">
    <property type="entry name" value="Integrase_recombinase_N"/>
</dbReference>
<dbReference type="RefSeq" id="WP_105909788.1">
    <property type="nucleotide sequence ID" value="NZ_NXGJ01000016.1"/>
</dbReference>
<dbReference type="InterPro" id="IPR004107">
    <property type="entry name" value="Integrase_SAM-like_N"/>
</dbReference>
<dbReference type="Pfam" id="PF14659">
    <property type="entry name" value="Phage_int_SAM_3"/>
    <property type="match status" value="1"/>
</dbReference>
<dbReference type="GO" id="GO:0003677">
    <property type="term" value="F:DNA binding"/>
    <property type="evidence" value="ECO:0007669"/>
    <property type="project" value="UniProtKB-KW"/>
</dbReference>
<dbReference type="PANTHER" id="PTHR30629">
    <property type="entry name" value="PROPHAGE INTEGRASE"/>
    <property type="match status" value="1"/>
</dbReference>
<accession>A0A2S9SKB6</accession>
<dbReference type="GO" id="GO:0015074">
    <property type="term" value="P:DNA integration"/>
    <property type="evidence" value="ECO:0007669"/>
    <property type="project" value="UniProtKB-KW"/>
</dbReference>
<dbReference type="Pfam" id="PF00589">
    <property type="entry name" value="Phage_integrase"/>
    <property type="match status" value="1"/>
</dbReference>
<dbReference type="InterPro" id="IPR013762">
    <property type="entry name" value="Integrase-like_cat_sf"/>
</dbReference>
<protein>
    <submittedName>
        <fullName evidence="6">Integrase</fullName>
    </submittedName>
</protein>
<dbReference type="Gene3D" id="1.10.443.10">
    <property type="entry name" value="Intergrase catalytic core"/>
    <property type="match status" value="1"/>
</dbReference>
<dbReference type="Proteomes" id="UP000239065">
    <property type="component" value="Unassembled WGS sequence"/>
</dbReference>
<gene>
    <name evidence="6" type="ORF">CJ669_09875</name>
</gene>
<evidence type="ECO:0000313" key="6">
    <source>
        <dbReference type="EMBL" id="PRM87020.1"/>
    </source>
</evidence>
<evidence type="ECO:0000256" key="2">
    <source>
        <dbReference type="ARBA" id="ARBA00022908"/>
    </source>
</evidence>
<sequence length="428" mass="49513">MKPYKIRLSNGDLRAQGMYILLEDGEEKYTKLGITSPPNRIYKIEIAVEVIFNGRRCRGKRSFNIPKGTSIIKAVESLIVKKDEMIKTLKDRGSLKVEKIVIDKADSNSRILNDLFDIWIAKKKINKKPNTVRVYSVYYNAHIRNRIGKKNIDDINEDNIQLEVINKMINSGLNGNTIKGIKRILKPLFEENDKILNWKKIELPLPPKPRKYYRSKEDTVKIVKALNTYYHPVARGVFKFLLTGRRVNEILYLEHENIDYKNMKFKILAKYAKTNKDFEFPLTQVLIDAIKEQKTSHGRIFKLEHRMILEHFKSAMSEIGIHDMVVHDIRSMVAQTALDNGASIYDVSKMLAHQKVATTEHSYIEGGLTQAKKAQEVFEKVLNLTYKEDIEDAEIIEDKFNVIKGLYPNVADEVIKYVISILESKIVK</sequence>